<evidence type="ECO:0000256" key="1">
    <source>
        <dbReference type="SAM" id="SignalP"/>
    </source>
</evidence>
<keyword evidence="1" id="KW-0732">Signal</keyword>
<evidence type="ECO:0000313" key="2">
    <source>
        <dbReference type="EMBL" id="NOV35055.1"/>
    </source>
</evidence>
<feature type="chain" id="PRO_5026787945" evidence="1">
    <location>
        <begin position="30"/>
        <end position="105"/>
    </location>
</feature>
<dbReference type="AlphaFoldDB" id="A0A6M2CNC5"/>
<organism evidence="2">
    <name type="scientific">Rhipicephalus microplus</name>
    <name type="common">Cattle tick</name>
    <name type="synonym">Boophilus microplus</name>
    <dbReference type="NCBI Taxonomy" id="6941"/>
    <lineage>
        <taxon>Eukaryota</taxon>
        <taxon>Metazoa</taxon>
        <taxon>Ecdysozoa</taxon>
        <taxon>Arthropoda</taxon>
        <taxon>Chelicerata</taxon>
        <taxon>Arachnida</taxon>
        <taxon>Acari</taxon>
        <taxon>Parasitiformes</taxon>
        <taxon>Ixodida</taxon>
        <taxon>Ixodoidea</taxon>
        <taxon>Ixodidae</taxon>
        <taxon>Rhipicephalinae</taxon>
        <taxon>Rhipicephalus</taxon>
        <taxon>Boophilus</taxon>
    </lineage>
</organism>
<accession>A0A6M2CNC5</accession>
<name>A0A6M2CNC5_RHIMP</name>
<sequence>MRPFLFFECIVLVMFFLTSEDVFPAGTLAYPVQYNRGGWDLGGSWPSRNSWRHQTQLERWLNHALKRANRFLQRLGFPPLRLQDGSATANVRLDWGPYGFRVVPE</sequence>
<protein>
    <submittedName>
        <fullName evidence="2">Putative conserved secreted protein</fullName>
    </submittedName>
</protein>
<feature type="signal peptide" evidence="1">
    <location>
        <begin position="1"/>
        <end position="29"/>
    </location>
</feature>
<dbReference type="EMBL" id="GHWJ01002318">
    <property type="protein sequence ID" value="NOV35055.1"/>
    <property type="molecule type" value="Transcribed_RNA"/>
</dbReference>
<reference evidence="2" key="1">
    <citation type="submission" date="2019-09" db="EMBL/GenBank/DDBJ databases">
        <title>Organ-specific transcriptomic study of the physiology of the cattle tick, Rhipicephalus microplus.</title>
        <authorList>
            <person name="Tirloni L."/>
            <person name="Braz G."/>
            <person name="Gandara A.C.P."/>
            <person name="Sabadin G.A."/>
            <person name="da Silva R.M."/>
            <person name="Guizzo M.G."/>
            <person name="Machado J.A."/>
            <person name="Costa E.P."/>
            <person name="Gomes H.F."/>
            <person name="Moraes J."/>
            <person name="Mota M.B.S."/>
            <person name="Mesquita R.D."/>
            <person name="Alvarenga P.H."/>
            <person name="Alves F."/>
            <person name="Seixas A."/>
            <person name="da Fonseca R.N."/>
            <person name="Fogaca A."/>
            <person name="Logullo C."/>
            <person name="Tanaka A."/>
            <person name="Daffre S."/>
            <person name="Termignoni C."/>
            <person name="Vaz I.S.Jr."/>
            <person name="Oliveira P.L."/>
            <person name="Ribeiro J.M."/>
        </authorList>
    </citation>
    <scope>NUCLEOTIDE SEQUENCE</scope>
    <source>
        <strain evidence="2">Porto Alegre</strain>
    </source>
</reference>
<proteinExistence type="predicted"/>